<dbReference type="CDD" id="cd06529">
    <property type="entry name" value="S24_LexA-like"/>
    <property type="match status" value="1"/>
</dbReference>
<dbReference type="InterPro" id="IPR001387">
    <property type="entry name" value="Cro/C1-type_HTH"/>
</dbReference>
<dbReference type="SMART" id="SM00530">
    <property type="entry name" value="HTH_XRE"/>
    <property type="match status" value="1"/>
</dbReference>
<dbReference type="Pfam" id="PF01381">
    <property type="entry name" value="HTH_3"/>
    <property type="match status" value="1"/>
</dbReference>
<evidence type="ECO:0000313" key="3">
    <source>
        <dbReference type="Proteomes" id="UP000041601"/>
    </source>
</evidence>
<dbReference type="SUPFAM" id="SSF51306">
    <property type="entry name" value="LexA/Signal peptidase"/>
    <property type="match status" value="1"/>
</dbReference>
<evidence type="ECO:0000259" key="1">
    <source>
        <dbReference type="PROSITE" id="PS50943"/>
    </source>
</evidence>
<dbReference type="InterPro" id="IPR010982">
    <property type="entry name" value="Lambda_DNA-bd_dom_sf"/>
</dbReference>
<dbReference type="Proteomes" id="UP000041601">
    <property type="component" value="Unassembled WGS sequence"/>
</dbReference>
<organism evidence="2 3">
    <name type="scientific">Yersinia enterocolitica</name>
    <dbReference type="NCBI Taxonomy" id="630"/>
    <lineage>
        <taxon>Bacteria</taxon>
        <taxon>Pseudomonadati</taxon>
        <taxon>Pseudomonadota</taxon>
        <taxon>Gammaproteobacteria</taxon>
        <taxon>Enterobacterales</taxon>
        <taxon>Yersiniaceae</taxon>
        <taxon>Yersinia</taxon>
    </lineage>
</organism>
<dbReference type="RefSeq" id="WP_050156726.1">
    <property type="nucleotide sequence ID" value="NZ_CPXJ01000060.1"/>
</dbReference>
<dbReference type="EMBL" id="CPXJ01000060">
    <property type="protein sequence ID" value="CNE47498.1"/>
    <property type="molecule type" value="Genomic_DNA"/>
</dbReference>
<reference evidence="2 3" key="1">
    <citation type="submission" date="2015-03" db="EMBL/GenBank/DDBJ databases">
        <authorList>
            <consortium name="Pathogen Informatics"/>
            <person name="Murphy D."/>
        </authorList>
    </citation>
    <scope>NUCLEOTIDE SEQUENCE [LARGE SCALE GENOMIC DNA]</scope>
    <source>
        <strain evidence="2 3">IP05342</strain>
    </source>
</reference>
<name>A0ABM9S8S9_YEREN</name>
<dbReference type="InterPro" id="IPR050077">
    <property type="entry name" value="LexA_repressor"/>
</dbReference>
<accession>A0ABM9S8S9</accession>
<gene>
    <name evidence="2" type="ORF">ERS137959_03877</name>
</gene>
<sequence length="237" mass="26072">MKKKSLTEEQIADARRLKAIFEAKKKSLGLSQESVANQLNFGQSAVASLLNGVNALNPSNAAALAKILKVSVEEFSPSIAKEIAAMYESLNIDKGLVRRHEYPLLTDVQAGSFSDVGTYTERDAKDWISTTKKASESAFWLEVSGHSMTAPPGSKPSFPEGMLILVDPVEEVKPGDFCVAGIYGDTEVTFKKFVWEDGKPWLEPLNPNPRYQSIECNDNCRIIGKVVKAQWPEETFG</sequence>
<evidence type="ECO:0000313" key="2">
    <source>
        <dbReference type="EMBL" id="CNE47498.1"/>
    </source>
</evidence>
<dbReference type="PANTHER" id="PTHR33516:SF2">
    <property type="entry name" value="LEXA REPRESSOR-RELATED"/>
    <property type="match status" value="1"/>
</dbReference>
<feature type="domain" description="HTH cro/C1-type" evidence="1">
    <location>
        <begin position="26"/>
        <end position="75"/>
    </location>
</feature>
<comment type="caution">
    <text evidence="2">The sequence shown here is derived from an EMBL/GenBank/DDBJ whole genome shotgun (WGS) entry which is preliminary data.</text>
</comment>
<dbReference type="InterPro" id="IPR039418">
    <property type="entry name" value="LexA-like"/>
</dbReference>
<proteinExistence type="predicted"/>
<dbReference type="CDD" id="cd00093">
    <property type="entry name" value="HTH_XRE"/>
    <property type="match status" value="1"/>
</dbReference>
<dbReference type="Pfam" id="PF00717">
    <property type="entry name" value="Peptidase_S24"/>
    <property type="match status" value="1"/>
</dbReference>
<dbReference type="PROSITE" id="PS50943">
    <property type="entry name" value="HTH_CROC1"/>
    <property type="match status" value="1"/>
</dbReference>
<dbReference type="Gene3D" id="2.10.109.10">
    <property type="entry name" value="Umud Fragment, subunit A"/>
    <property type="match status" value="1"/>
</dbReference>
<keyword evidence="3" id="KW-1185">Reference proteome</keyword>
<dbReference type="PANTHER" id="PTHR33516">
    <property type="entry name" value="LEXA REPRESSOR"/>
    <property type="match status" value="1"/>
</dbReference>
<dbReference type="InterPro" id="IPR015927">
    <property type="entry name" value="Peptidase_S24_S26A/B/C"/>
</dbReference>
<dbReference type="InterPro" id="IPR036286">
    <property type="entry name" value="LexA/Signal_pep-like_sf"/>
</dbReference>
<protein>
    <submittedName>
        <fullName evidence="2">XRE family transcriptional regulator</fullName>
    </submittedName>
</protein>
<dbReference type="SUPFAM" id="SSF47413">
    <property type="entry name" value="lambda repressor-like DNA-binding domains"/>
    <property type="match status" value="1"/>
</dbReference>
<dbReference type="Gene3D" id="1.10.260.40">
    <property type="entry name" value="lambda repressor-like DNA-binding domains"/>
    <property type="match status" value="1"/>
</dbReference>